<dbReference type="AlphaFoldDB" id="A0A5N5TH54"/>
<dbReference type="PANTHER" id="PTHR10974:SF1">
    <property type="entry name" value="FI08016P-RELATED"/>
    <property type="match status" value="1"/>
</dbReference>
<dbReference type="Proteomes" id="UP000326759">
    <property type="component" value="Unassembled WGS sequence"/>
</dbReference>
<sequence>MRRAVLVFNTFIFNNISENAFYSYSITLEFREALITCIFYTFHLEIFNPNWNKSLKIFEEMGLKFFTPLDIYETLNDIIYERYKDTLYISETPSKSSRRISLFQSLPETRTCSDVGMPLKYCACQIQVPMEDRDGIYQKIALYLKSYMNKQLDKFKKCAKVTTLEVRKVQKVYGENIGHIMSVQAYYDPGGAIIEVTIIWDKSEEINPFRVSGDISRINKYGNQSHCIDDILLMKICVCNDML</sequence>
<gene>
    <name evidence="1" type="ORF">Anas_01315</name>
</gene>
<dbReference type="InterPro" id="IPR004245">
    <property type="entry name" value="DUF229"/>
</dbReference>
<accession>A0A5N5TH54</accession>
<dbReference type="PANTHER" id="PTHR10974">
    <property type="entry name" value="FI08016P-RELATED"/>
    <property type="match status" value="1"/>
</dbReference>
<reference evidence="1 2" key="1">
    <citation type="journal article" date="2019" name="PLoS Biol.">
        <title>Sex chromosomes control vertical transmission of feminizing Wolbachia symbionts in an isopod.</title>
        <authorList>
            <person name="Becking T."/>
            <person name="Chebbi M.A."/>
            <person name="Giraud I."/>
            <person name="Moumen B."/>
            <person name="Laverre T."/>
            <person name="Caubet Y."/>
            <person name="Peccoud J."/>
            <person name="Gilbert C."/>
            <person name="Cordaux R."/>
        </authorList>
    </citation>
    <scope>NUCLEOTIDE SEQUENCE [LARGE SCALE GENOMIC DNA]</scope>
    <source>
        <strain evidence="1">ANa2</strain>
        <tissue evidence="1">Whole body excluding digestive tract and cuticle</tissue>
    </source>
</reference>
<proteinExistence type="predicted"/>
<dbReference type="EMBL" id="SEYY01001200">
    <property type="protein sequence ID" value="KAB7505519.1"/>
    <property type="molecule type" value="Genomic_DNA"/>
</dbReference>
<evidence type="ECO:0000313" key="2">
    <source>
        <dbReference type="Proteomes" id="UP000326759"/>
    </source>
</evidence>
<organism evidence="1 2">
    <name type="scientific">Armadillidium nasatum</name>
    <dbReference type="NCBI Taxonomy" id="96803"/>
    <lineage>
        <taxon>Eukaryota</taxon>
        <taxon>Metazoa</taxon>
        <taxon>Ecdysozoa</taxon>
        <taxon>Arthropoda</taxon>
        <taxon>Crustacea</taxon>
        <taxon>Multicrustacea</taxon>
        <taxon>Malacostraca</taxon>
        <taxon>Eumalacostraca</taxon>
        <taxon>Peracarida</taxon>
        <taxon>Isopoda</taxon>
        <taxon>Oniscidea</taxon>
        <taxon>Crinocheta</taxon>
        <taxon>Armadillidiidae</taxon>
        <taxon>Armadillidium</taxon>
    </lineage>
</organism>
<name>A0A5N5TH54_9CRUS</name>
<dbReference type="Pfam" id="PF02995">
    <property type="entry name" value="DUF229"/>
    <property type="match status" value="1"/>
</dbReference>
<dbReference type="GO" id="GO:0005615">
    <property type="term" value="C:extracellular space"/>
    <property type="evidence" value="ECO:0007669"/>
    <property type="project" value="TreeGrafter"/>
</dbReference>
<keyword evidence="2" id="KW-1185">Reference proteome</keyword>
<evidence type="ECO:0000313" key="1">
    <source>
        <dbReference type="EMBL" id="KAB7505519.1"/>
    </source>
</evidence>
<protein>
    <submittedName>
        <fullName evidence="1">Uncharacterized protein</fullName>
    </submittedName>
</protein>
<dbReference type="OrthoDB" id="6371099at2759"/>
<comment type="caution">
    <text evidence="1">The sequence shown here is derived from an EMBL/GenBank/DDBJ whole genome shotgun (WGS) entry which is preliminary data.</text>
</comment>